<organism evidence="1 2">
    <name type="scientific">Catellatospora chokoriensis</name>
    <dbReference type="NCBI Taxonomy" id="310353"/>
    <lineage>
        <taxon>Bacteria</taxon>
        <taxon>Bacillati</taxon>
        <taxon>Actinomycetota</taxon>
        <taxon>Actinomycetes</taxon>
        <taxon>Micromonosporales</taxon>
        <taxon>Micromonosporaceae</taxon>
        <taxon>Catellatospora</taxon>
    </lineage>
</organism>
<proteinExistence type="predicted"/>
<gene>
    <name evidence="1" type="ORF">Cch02nite_39460</name>
</gene>
<sequence length="96" mass="10628">MVRPEVQDFVNLGKLPSERGEPTEELEEAVDRAGALLDLIERPVTDEEANALAECFGEDLCFGLAWNLLHLIETAPSARISPPDGARRWREGLSNL</sequence>
<reference evidence="1 2" key="1">
    <citation type="submission" date="2021-01" db="EMBL/GenBank/DDBJ databases">
        <title>Whole genome shotgun sequence of Catellatospora chokoriensis NBRC 107358.</title>
        <authorList>
            <person name="Komaki H."/>
            <person name="Tamura T."/>
        </authorList>
    </citation>
    <scope>NUCLEOTIDE SEQUENCE [LARGE SCALE GENOMIC DNA]</scope>
    <source>
        <strain evidence="1 2">NBRC 107358</strain>
    </source>
</reference>
<accession>A0A8J3K116</accession>
<protein>
    <submittedName>
        <fullName evidence="1">Uncharacterized protein</fullName>
    </submittedName>
</protein>
<dbReference type="EMBL" id="BONG01000023">
    <property type="protein sequence ID" value="GIF90502.1"/>
    <property type="molecule type" value="Genomic_DNA"/>
</dbReference>
<name>A0A8J3K116_9ACTN</name>
<evidence type="ECO:0000313" key="1">
    <source>
        <dbReference type="EMBL" id="GIF90502.1"/>
    </source>
</evidence>
<keyword evidence="2" id="KW-1185">Reference proteome</keyword>
<comment type="caution">
    <text evidence="1">The sequence shown here is derived from an EMBL/GenBank/DDBJ whole genome shotgun (WGS) entry which is preliminary data.</text>
</comment>
<dbReference type="AlphaFoldDB" id="A0A8J3K116"/>
<dbReference type="Proteomes" id="UP000619293">
    <property type="component" value="Unassembled WGS sequence"/>
</dbReference>
<evidence type="ECO:0000313" key="2">
    <source>
        <dbReference type="Proteomes" id="UP000619293"/>
    </source>
</evidence>